<feature type="compositionally biased region" description="Pro residues" evidence="1">
    <location>
        <begin position="75"/>
        <end position="84"/>
    </location>
</feature>
<comment type="caution">
    <text evidence="2">The sequence shown here is derived from an EMBL/GenBank/DDBJ whole genome shotgun (WGS) entry which is preliminary data.</text>
</comment>
<gene>
    <name evidence="2" type="ORF">HaLaN_00702</name>
</gene>
<dbReference type="AlphaFoldDB" id="A0A699Y9V6"/>
<evidence type="ECO:0000313" key="3">
    <source>
        <dbReference type="Proteomes" id="UP000485058"/>
    </source>
</evidence>
<name>A0A699Y9V6_HAELA</name>
<keyword evidence="3" id="KW-1185">Reference proteome</keyword>
<sequence length="84" mass="9288">MSRVKGAAQSVLQPVLDVWAARRRRKVRASQLGRSRPDINNTQKVVLCGATLSCCNLSHAQSQHDKYCKQRPAAEQPPPLPNPT</sequence>
<dbReference type="Proteomes" id="UP000485058">
    <property type="component" value="Unassembled WGS sequence"/>
</dbReference>
<feature type="non-terminal residue" evidence="2">
    <location>
        <position position="1"/>
    </location>
</feature>
<organism evidence="2 3">
    <name type="scientific">Haematococcus lacustris</name>
    <name type="common">Green alga</name>
    <name type="synonym">Haematococcus pluvialis</name>
    <dbReference type="NCBI Taxonomy" id="44745"/>
    <lineage>
        <taxon>Eukaryota</taxon>
        <taxon>Viridiplantae</taxon>
        <taxon>Chlorophyta</taxon>
        <taxon>core chlorophytes</taxon>
        <taxon>Chlorophyceae</taxon>
        <taxon>CS clade</taxon>
        <taxon>Chlamydomonadales</taxon>
        <taxon>Haematococcaceae</taxon>
        <taxon>Haematococcus</taxon>
    </lineage>
</organism>
<feature type="region of interest" description="Disordered" evidence="1">
    <location>
        <begin position="65"/>
        <end position="84"/>
    </location>
</feature>
<evidence type="ECO:0000256" key="1">
    <source>
        <dbReference type="SAM" id="MobiDB-lite"/>
    </source>
</evidence>
<protein>
    <submittedName>
        <fullName evidence="2">Uncharacterized protein</fullName>
    </submittedName>
</protein>
<reference evidence="2 3" key="1">
    <citation type="submission" date="2020-02" db="EMBL/GenBank/DDBJ databases">
        <title>Draft genome sequence of Haematococcus lacustris strain NIES-144.</title>
        <authorList>
            <person name="Morimoto D."/>
            <person name="Nakagawa S."/>
            <person name="Yoshida T."/>
            <person name="Sawayama S."/>
        </authorList>
    </citation>
    <scope>NUCLEOTIDE SEQUENCE [LARGE SCALE GENOMIC DNA]</scope>
    <source>
        <strain evidence="2 3">NIES-144</strain>
    </source>
</reference>
<dbReference type="EMBL" id="BLLF01000023">
    <property type="protein sequence ID" value="GFH06125.1"/>
    <property type="molecule type" value="Genomic_DNA"/>
</dbReference>
<feature type="non-terminal residue" evidence="2">
    <location>
        <position position="84"/>
    </location>
</feature>
<evidence type="ECO:0000313" key="2">
    <source>
        <dbReference type="EMBL" id="GFH06125.1"/>
    </source>
</evidence>
<proteinExistence type="predicted"/>
<accession>A0A699Y9V6</accession>